<dbReference type="EMBL" id="BLXT01000430">
    <property type="protein sequence ID" value="GFN77002.1"/>
    <property type="molecule type" value="Genomic_DNA"/>
</dbReference>
<name>A0AAV3Y469_9GAST</name>
<feature type="compositionally biased region" description="Polar residues" evidence="1">
    <location>
        <begin position="272"/>
        <end position="303"/>
    </location>
</feature>
<reference evidence="2 3" key="1">
    <citation type="journal article" date="2021" name="Elife">
        <title>Chloroplast acquisition without the gene transfer in kleptoplastic sea slugs, Plakobranchus ocellatus.</title>
        <authorList>
            <person name="Maeda T."/>
            <person name="Takahashi S."/>
            <person name="Yoshida T."/>
            <person name="Shimamura S."/>
            <person name="Takaki Y."/>
            <person name="Nagai Y."/>
            <person name="Toyoda A."/>
            <person name="Suzuki Y."/>
            <person name="Arimoto A."/>
            <person name="Ishii H."/>
            <person name="Satoh N."/>
            <person name="Nishiyama T."/>
            <person name="Hasebe M."/>
            <person name="Maruyama T."/>
            <person name="Minagawa J."/>
            <person name="Obokata J."/>
            <person name="Shigenobu S."/>
        </authorList>
    </citation>
    <scope>NUCLEOTIDE SEQUENCE [LARGE SCALE GENOMIC DNA]</scope>
</reference>
<feature type="compositionally biased region" description="Basic and acidic residues" evidence="1">
    <location>
        <begin position="91"/>
        <end position="106"/>
    </location>
</feature>
<feature type="region of interest" description="Disordered" evidence="1">
    <location>
        <begin position="272"/>
        <end position="324"/>
    </location>
</feature>
<accession>A0AAV3Y469</accession>
<keyword evidence="3" id="KW-1185">Reference proteome</keyword>
<evidence type="ECO:0000313" key="2">
    <source>
        <dbReference type="EMBL" id="GFN77002.1"/>
    </source>
</evidence>
<evidence type="ECO:0000256" key="1">
    <source>
        <dbReference type="SAM" id="MobiDB-lite"/>
    </source>
</evidence>
<dbReference type="AlphaFoldDB" id="A0AAV3Y469"/>
<protein>
    <submittedName>
        <fullName evidence="2">RING finger protein 207-like</fullName>
    </submittedName>
</protein>
<feature type="region of interest" description="Disordered" evidence="1">
    <location>
        <begin position="338"/>
        <end position="358"/>
    </location>
</feature>
<feature type="compositionally biased region" description="Polar residues" evidence="1">
    <location>
        <begin position="9"/>
        <end position="25"/>
    </location>
</feature>
<feature type="compositionally biased region" description="Basic residues" evidence="1">
    <location>
        <begin position="348"/>
        <end position="358"/>
    </location>
</feature>
<feature type="region of interest" description="Disordered" evidence="1">
    <location>
        <begin position="1"/>
        <end position="130"/>
    </location>
</feature>
<evidence type="ECO:0000313" key="3">
    <source>
        <dbReference type="Proteomes" id="UP000735302"/>
    </source>
</evidence>
<feature type="compositionally biased region" description="Low complexity" evidence="1">
    <location>
        <begin position="305"/>
        <end position="319"/>
    </location>
</feature>
<organism evidence="2 3">
    <name type="scientific">Plakobranchus ocellatus</name>
    <dbReference type="NCBI Taxonomy" id="259542"/>
    <lineage>
        <taxon>Eukaryota</taxon>
        <taxon>Metazoa</taxon>
        <taxon>Spiralia</taxon>
        <taxon>Lophotrochozoa</taxon>
        <taxon>Mollusca</taxon>
        <taxon>Gastropoda</taxon>
        <taxon>Heterobranchia</taxon>
        <taxon>Euthyneura</taxon>
        <taxon>Panpulmonata</taxon>
        <taxon>Sacoglossa</taxon>
        <taxon>Placobranchoidea</taxon>
        <taxon>Plakobranchidae</taxon>
        <taxon>Plakobranchus</taxon>
    </lineage>
</organism>
<comment type="caution">
    <text evidence="2">The sequence shown here is derived from an EMBL/GenBank/DDBJ whole genome shotgun (WGS) entry which is preliminary data.</text>
</comment>
<feature type="compositionally biased region" description="Polar residues" evidence="1">
    <location>
        <begin position="109"/>
        <end position="130"/>
    </location>
</feature>
<gene>
    <name evidence="2" type="ORF">PoB_000350800</name>
</gene>
<sequence length="358" mass="38637">MHGKLNTHVRLSQSAQQSDQENQMASLMDEINAVQPDSQVRVDAIRDAEEERQTQLANRTNPLDDELIKTKGLLRCPSLRSTKGERRKQKREKEDTSGGSTTEREATGTPANLNLALSSPSCSQAKSTNGPLTSVCLKGTTVNGGDMEISVFEKPGDRVVDVILPSPSSSWNSSCTVAEAELVQASYVILPSIENSSFSPKSDINCDKGEVLPGLDKTATCHNNQNENIYTSETSTIKANVGDNATDIGSYVSLTADAKLTDMLKSDKDSNFARQITDQTEKPSPTLQQWEPSSESGRSSGHRNSAAAKKNVSASSFKAESAGADAAAIKELMKDVENFNRKENLTSPKKKVNNHGDS</sequence>
<proteinExistence type="predicted"/>
<dbReference type="Proteomes" id="UP000735302">
    <property type="component" value="Unassembled WGS sequence"/>
</dbReference>
<feature type="compositionally biased region" description="Basic and acidic residues" evidence="1">
    <location>
        <begin position="43"/>
        <end position="53"/>
    </location>
</feature>